<sequence length="44" mass="5205">MAAQCRYLQCAPDWNCVIAYLKKMRFIVQSQRTITRDARSDESH</sequence>
<dbReference type="KEGG" id="buo:BRPE64_BCDS08520"/>
<name>R4WLN0_9BURK</name>
<reference evidence="1 2" key="2">
    <citation type="journal article" date="2018" name="Int. J. Syst. Evol. Microbiol.">
        <title>Burkholderia insecticola sp. nov., a gut symbiotic bacterium of the bean bug Riptortus pedestris.</title>
        <authorList>
            <person name="Takeshita K."/>
            <person name="Tamaki H."/>
            <person name="Ohbayashi T."/>
            <person name="Meng X.-Y."/>
            <person name="Sone T."/>
            <person name="Mitani Y."/>
            <person name="Peeters C."/>
            <person name="Kikuchi Y."/>
            <person name="Vandamme P."/>
        </authorList>
    </citation>
    <scope>NUCLEOTIDE SEQUENCE [LARGE SCALE GENOMIC DNA]</scope>
    <source>
        <strain evidence="1">RPE64</strain>
    </source>
</reference>
<evidence type="ECO:0000313" key="1">
    <source>
        <dbReference type="EMBL" id="BAN25513.1"/>
    </source>
</evidence>
<dbReference type="AlphaFoldDB" id="R4WLN0"/>
<protein>
    <submittedName>
        <fullName evidence="1">Uncharacterized protein</fullName>
    </submittedName>
</protein>
<reference evidence="1 2" key="1">
    <citation type="journal article" date="2013" name="Genome Announc.">
        <title>Complete Genome Sequence of Burkholderia sp. Strain RPE64, Bacterial Symbiont of the Bean Bug Riptortus pedestris.</title>
        <authorList>
            <person name="Shibata T.F."/>
            <person name="Maeda T."/>
            <person name="Nikoh N."/>
            <person name="Yamaguchi K."/>
            <person name="Oshima K."/>
            <person name="Hattori M."/>
            <person name="Nishiyama T."/>
            <person name="Hasebe M."/>
            <person name="Fukatsu T."/>
            <person name="Kikuchi Y."/>
            <person name="Shigenobu S."/>
        </authorList>
    </citation>
    <scope>NUCLEOTIDE SEQUENCE [LARGE SCALE GENOMIC DNA]</scope>
</reference>
<dbReference type="PATRIC" id="fig|758793.3.peg.3759"/>
<dbReference type="HOGENOM" id="CLU_3213452_0_0_4"/>
<dbReference type="Proteomes" id="UP000013966">
    <property type="component" value="Chromosome 2"/>
</dbReference>
<dbReference type="STRING" id="758793.BRPE64_BCDS08520"/>
<gene>
    <name evidence="1" type="ORF">BRPE64_BCDS08520</name>
</gene>
<organism evidence="1 2">
    <name type="scientific">Caballeronia insecticola</name>
    <dbReference type="NCBI Taxonomy" id="758793"/>
    <lineage>
        <taxon>Bacteria</taxon>
        <taxon>Pseudomonadati</taxon>
        <taxon>Pseudomonadota</taxon>
        <taxon>Betaproteobacteria</taxon>
        <taxon>Burkholderiales</taxon>
        <taxon>Burkholderiaceae</taxon>
        <taxon>Caballeronia</taxon>
    </lineage>
</organism>
<keyword evidence="2" id="KW-1185">Reference proteome</keyword>
<proteinExistence type="predicted"/>
<dbReference type="EMBL" id="AP013059">
    <property type="protein sequence ID" value="BAN25513.1"/>
    <property type="molecule type" value="Genomic_DNA"/>
</dbReference>
<accession>R4WLN0</accession>
<evidence type="ECO:0000313" key="2">
    <source>
        <dbReference type="Proteomes" id="UP000013966"/>
    </source>
</evidence>